<reference evidence="7 8" key="1">
    <citation type="journal article" date="2024" name="Ann. Entomol. Soc. Am.">
        <title>Genomic analyses of the southern and eastern yellowjacket wasps (Hymenoptera: Vespidae) reveal evolutionary signatures of social life.</title>
        <authorList>
            <person name="Catto M.A."/>
            <person name="Caine P.B."/>
            <person name="Orr S.E."/>
            <person name="Hunt B.G."/>
            <person name="Goodisman M.A.D."/>
        </authorList>
    </citation>
    <scope>NUCLEOTIDE SEQUENCE [LARGE SCALE GENOMIC DNA]</scope>
    <source>
        <strain evidence="7">232</strain>
        <tissue evidence="7">Head and thorax</tissue>
    </source>
</reference>
<dbReference type="PANTHER" id="PTHR11814">
    <property type="entry name" value="SULFATE TRANSPORTER"/>
    <property type="match status" value="1"/>
</dbReference>
<evidence type="ECO:0000256" key="1">
    <source>
        <dbReference type="ARBA" id="ARBA00004141"/>
    </source>
</evidence>
<evidence type="ECO:0000256" key="2">
    <source>
        <dbReference type="ARBA" id="ARBA00022692"/>
    </source>
</evidence>
<evidence type="ECO:0000256" key="4">
    <source>
        <dbReference type="ARBA" id="ARBA00023136"/>
    </source>
</evidence>
<dbReference type="GO" id="GO:0016020">
    <property type="term" value="C:membrane"/>
    <property type="evidence" value="ECO:0007669"/>
    <property type="project" value="UniProtKB-SubCell"/>
</dbReference>
<dbReference type="InterPro" id="IPR011547">
    <property type="entry name" value="SLC26A/SulP_dom"/>
</dbReference>
<dbReference type="EMBL" id="JAYRBN010000074">
    <property type="protein sequence ID" value="KAL2733246.1"/>
    <property type="molecule type" value="Genomic_DNA"/>
</dbReference>
<feature type="transmembrane region" description="Helical" evidence="5">
    <location>
        <begin position="246"/>
        <end position="269"/>
    </location>
</feature>
<proteinExistence type="predicted"/>
<sequence length="275" mass="31422">MSYKVSGIIARRKKTMKKEINKINNIKSHIQTTQCSERRFDEHHCISIYIMESNRPPFELNHSYRLNTSLKKQVNFSTLARTELLTKQKYLAYYSKKKYGNDNIGNDVTEEVSKRWRKADPWKIFKKSVPLISWLPEYNWRNNILGDLVAGITVAVMHIPQGMAYAILGNVPSIIGIYMAFFPVLVYFLFGTSRHNSMGTFAVVCMMTGKVVMTYSSPENFSNSTQIYGENITTASGMTNDHYTSIQVATVVTFVVGLTQVTMLNVLLINDRIDI</sequence>
<feature type="domain" description="SLC26A/SulP transporter" evidence="6">
    <location>
        <begin position="145"/>
        <end position="263"/>
    </location>
</feature>
<evidence type="ECO:0000256" key="3">
    <source>
        <dbReference type="ARBA" id="ARBA00022989"/>
    </source>
</evidence>
<evidence type="ECO:0000313" key="7">
    <source>
        <dbReference type="EMBL" id="KAL2733246.1"/>
    </source>
</evidence>
<dbReference type="AlphaFoldDB" id="A0ABD2BKE2"/>
<evidence type="ECO:0000313" key="8">
    <source>
        <dbReference type="Proteomes" id="UP001607303"/>
    </source>
</evidence>
<feature type="transmembrane region" description="Helical" evidence="5">
    <location>
        <begin position="174"/>
        <end position="190"/>
    </location>
</feature>
<protein>
    <submittedName>
        <fullName evidence="7">Prestin-like isoform X1</fullName>
    </submittedName>
</protein>
<dbReference type="Proteomes" id="UP001607303">
    <property type="component" value="Unassembled WGS sequence"/>
</dbReference>
<keyword evidence="3 5" id="KW-1133">Transmembrane helix</keyword>
<keyword evidence="4 5" id="KW-0472">Membrane</keyword>
<evidence type="ECO:0000259" key="6">
    <source>
        <dbReference type="Pfam" id="PF00916"/>
    </source>
</evidence>
<comment type="subcellular location">
    <subcellularLocation>
        <location evidence="1">Membrane</location>
        <topology evidence="1">Multi-pass membrane protein</topology>
    </subcellularLocation>
</comment>
<gene>
    <name evidence="7" type="ORF">V1477_014214</name>
</gene>
<dbReference type="InterPro" id="IPR001902">
    <property type="entry name" value="SLC26A/SulP_fam"/>
</dbReference>
<evidence type="ECO:0000256" key="5">
    <source>
        <dbReference type="SAM" id="Phobius"/>
    </source>
</evidence>
<organism evidence="7 8">
    <name type="scientific">Vespula maculifrons</name>
    <name type="common">Eastern yellow jacket</name>
    <name type="synonym">Wasp</name>
    <dbReference type="NCBI Taxonomy" id="7453"/>
    <lineage>
        <taxon>Eukaryota</taxon>
        <taxon>Metazoa</taxon>
        <taxon>Ecdysozoa</taxon>
        <taxon>Arthropoda</taxon>
        <taxon>Hexapoda</taxon>
        <taxon>Insecta</taxon>
        <taxon>Pterygota</taxon>
        <taxon>Neoptera</taxon>
        <taxon>Endopterygota</taxon>
        <taxon>Hymenoptera</taxon>
        <taxon>Apocrita</taxon>
        <taxon>Aculeata</taxon>
        <taxon>Vespoidea</taxon>
        <taxon>Vespidae</taxon>
        <taxon>Vespinae</taxon>
        <taxon>Vespula</taxon>
    </lineage>
</organism>
<keyword evidence="2 5" id="KW-0812">Transmembrane</keyword>
<accession>A0ABD2BKE2</accession>
<comment type="caution">
    <text evidence="7">The sequence shown here is derived from an EMBL/GenBank/DDBJ whole genome shotgun (WGS) entry which is preliminary data.</text>
</comment>
<keyword evidence="8" id="KW-1185">Reference proteome</keyword>
<name>A0ABD2BKE2_VESMC</name>
<dbReference type="Pfam" id="PF00916">
    <property type="entry name" value="Sulfate_transp"/>
    <property type="match status" value="1"/>
</dbReference>